<reference evidence="3" key="1">
    <citation type="journal article" date="2019" name="Int. J. Syst. Evol. Microbiol.">
        <title>The Global Catalogue of Microorganisms (GCM) 10K type strain sequencing project: providing services to taxonomists for standard genome sequencing and annotation.</title>
        <authorList>
            <consortium name="The Broad Institute Genomics Platform"/>
            <consortium name="The Broad Institute Genome Sequencing Center for Infectious Disease"/>
            <person name="Wu L."/>
            <person name="Ma J."/>
        </authorList>
    </citation>
    <scope>NUCLEOTIDE SEQUENCE [LARGE SCALE GENOMIC DNA]</scope>
    <source>
        <strain evidence="3">VKM B-3159</strain>
    </source>
</reference>
<name>A0ABT9JUG3_9PROT</name>
<gene>
    <name evidence="2" type="ORF">Q9291_10200</name>
</gene>
<dbReference type="RefSeq" id="WP_306389942.1">
    <property type="nucleotide sequence ID" value="NZ_JAVCAP010000021.1"/>
</dbReference>
<dbReference type="Proteomes" id="UP001225906">
    <property type="component" value="Unassembled WGS sequence"/>
</dbReference>
<keyword evidence="1" id="KW-0732">Signal</keyword>
<comment type="caution">
    <text evidence="2">The sequence shown here is derived from an EMBL/GenBank/DDBJ whole genome shotgun (WGS) entry which is preliminary data.</text>
</comment>
<feature type="signal peptide" evidence="1">
    <location>
        <begin position="1"/>
        <end position="25"/>
    </location>
</feature>
<evidence type="ECO:0000256" key="1">
    <source>
        <dbReference type="SAM" id="SignalP"/>
    </source>
</evidence>
<evidence type="ECO:0000313" key="3">
    <source>
        <dbReference type="Proteomes" id="UP001225906"/>
    </source>
</evidence>
<accession>A0ABT9JUG3</accession>
<dbReference type="EMBL" id="JAVCAP010000021">
    <property type="protein sequence ID" value="MDP8568218.1"/>
    <property type="molecule type" value="Genomic_DNA"/>
</dbReference>
<keyword evidence="3" id="KW-1185">Reference proteome</keyword>
<sequence>MRPLKWITLLTVATVLQTAAIPLYAKDLVVEEQAFLKTYSGKSRQFVEEQLGKPLKKETAVKPQNADQILQEKGASADGKGQQIEMWYYRGKIQYAPNKFFNAAELTFAEDKCVNITFANKK</sequence>
<evidence type="ECO:0000313" key="2">
    <source>
        <dbReference type="EMBL" id="MDP8568218.1"/>
    </source>
</evidence>
<feature type="chain" id="PRO_5045684325" description="DUF2845 domain-containing protein" evidence="1">
    <location>
        <begin position="26"/>
        <end position="122"/>
    </location>
</feature>
<proteinExistence type="predicted"/>
<organism evidence="2 3">
    <name type="scientific">Methylophilus aquaticus</name>
    <dbReference type="NCBI Taxonomy" id="1971610"/>
    <lineage>
        <taxon>Bacteria</taxon>
        <taxon>Pseudomonadati</taxon>
        <taxon>Pseudomonadota</taxon>
        <taxon>Betaproteobacteria</taxon>
        <taxon>Nitrosomonadales</taxon>
        <taxon>Methylophilaceae</taxon>
        <taxon>Methylophilus</taxon>
    </lineage>
</organism>
<protein>
    <recommendedName>
        <fullName evidence="4">DUF2845 domain-containing protein</fullName>
    </recommendedName>
</protein>
<evidence type="ECO:0008006" key="4">
    <source>
        <dbReference type="Google" id="ProtNLM"/>
    </source>
</evidence>